<accession>A0A0E9T3P7</accession>
<organism evidence="1">
    <name type="scientific">Anguilla anguilla</name>
    <name type="common">European freshwater eel</name>
    <name type="synonym">Muraena anguilla</name>
    <dbReference type="NCBI Taxonomy" id="7936"/>
    <lineage>
        <taxon>Eukaryota</taxon>
        <taxon>Metazoa</taxon>
        <taxon>Chordata</taxon>
        <taxon>Craniata</taxon>
        <taxon>Vertebrata</taxon>
        <taxon>Euteleostomi</taxon>
        <taxon>Actinopterygii</taxon>
        <taxon>Neopterygii</taxon>
        <taxon>Teleostei</taxon>
        <taxon>Anguilliformes</taxon>
        <taxon>Anguillidae</taxon>
        <taxon>Anguilla</taxon>
    </lineage>
</organism>
<evidence type="ECO:0000313" key="1">
    <source>
        <dbReference type="EMBL" id="JAH48231.1"/>
    </source>
</evidence>
<reference evidence="1" key="2">
    <citation type="journal article" date="2015" name="Fish Shellfish Immunol.">
        <title>Early steps in the European eel (Anguilla anguilla)-Vibrio vulnificus interaction in the gills: Role of the RtxA13 toxin.</title>
        <authorList>
            <person name="Callol A."/>
            <person name="Pajuelo D."/>
            <person name="Ebbesson L."/>
            <person name="Teles M."/>
            <person name="MacKenzie S."/>
            <person name="Amaro C."/>
        </authorList>
    </citation>
    <scope>NUCLEOTIDE SEQUENCE</scope>
</reference>
<dbReference type="AlphaFoldDB" id="A0A0E9T3P7"/>
<sequence length="18" mass="2065">MPNRSVVDLNPVDRLRIA</sequence>
<reference evidence="1" key="1">
    <citation type="submission" date="2014-11" db="EMBL/GenBank/DDBJ databases">
        <authorList>
            <person name="Amaro Gonzalez C."/>
        </authorList>
    </citation>
    <scope>NUCLEOTIDE SEQUENCE</scope>
</reference>
<protein>
    <submittedName>
        <fullName evidence="1">Uncharacterized protein</fullName>
    </submittedName>
</protein>
<dbReference type="EMBL" id="GBXM01060346">
    <property type="protein sequence ID" value="JAH48231.1"/>
    <property type="molecule type" value="Transcribed_RNA"/>
</dbReference>
<name>A0A0E9T3P7_ANGAN</name>
<proteinExistence type="predicted"/>